<feature type="region of interest" description="Disordered" evidence="1">
    <location>
        <begin position="1"/>
        <end position="64"/>
    </location>
</feature>
<accession>A0AAV5WZE9</accession>
<sequence>RPSRPATELGRKKEDQRRERSTSAKPITQPSTSKEPVRSESKSIERKTKEMSREKSKERNSPYAKRFARMASKRSTQTDCAVRKPVQAAVKKLQEMGDTTSLHDQLKMARETVETLK</sequence>
<organism evidence="2 3">
    <name type="scientific">Pristionchus fissidentatus</name>
    <dbReference type="NCBI Taxonomy" id="1538716"/>
    <lineage>
        <taxon>Eukaryota</taxon>
        <taxon>Metazoa</taxon>
        <taxon>Ecdysozoa</taxon>
        <taxon>Nematoda</taxon>
        <taxon>Chromadorea</taxon>
        <taxon>Rhabditida</taxon>
        <taxon>Rhabditina</taxon>
        <taxon>Diplogasteromorpha</taxon>
        <taxon>Diplogasteroidea</taxon>
        <taxon>Neodiplogasteridae</taxon>
        <taxon>Pristionchus</taxon>
    </lineage>
</organism>
<evidence type="ECO:0000313" key="3">
    <source>
        <dbReference type="Proteomes" id="UP001432322"/>
    </source>
</evidence>
<name>A0AAV5WZE9_9BILA</name>
<feature type="non-terminal residue" evidence="2">
    <location>
        <position position="1"/>
    </location>
</feature>
<feature type="compositionally biased region" description="Basic and acidic residues" evidence="1">
    <location>
        <begin position="9"/>
        <end position="22"/>
    </location>
</feature>
<gene>
    <name evidence="2" type="ORF">PFISCL1PPCAC_27425</name>
</gene>
<dbReference type="AlphaFoldDB" id="A0AAV5WZE9"/>
<reference evidence="2" key="1">
    <citation type="submission" date="2023-10" db="EMBL/GenBank/DDBJ databases">
        <title>Genome assembly of Pristionchus species.</title>
        <authorList>
            <person name="Yoshida K."/>
            <person name="Sommer R.J."/>
        </authorList>
    </citation>
    <scope>NUCLEOTIDE SEQUENCE</scope>
    <source>
        <strain evidence="2">RS5133</strain>
    </source>
</reference>
<feature type="non-terminal residue" evidence="2">
    <location>
        <position position="117"/>
    </location>
</feature>
<keyword evidence="3" id="KW-1185">Reference proteome</keyword>
<comment type="caution">
    <text evidence="2">The sequence shown here is derived from an EMBL/GenBank/DDBJ whole genome shotgun (WGS) entry which is preliminary data.</text>
</comment>
<feature type="compositionally biased region" description="Polar residues" evidence="1">
    <location>
        <begin position="23"/>
        <end position="34"/>
    </location>
</feature>
<proteinExistence type="predicted"/>
<dbReference type="EMBL" id="BTSY01000007">
    <property type="protein sequence ID" value="GMT36128.1"/>
    <property type="molecule type" value="Genomic_DNA"/>
</dbReference>
<protein>
    <submittedName>
        <fullName evidence="2">Uncharacterized protein</fullName>
    </submittedName>
</protein>
<dbReference type="Proteomes" id="UP001432322">
    <property type="component" value="Unassembled WGS sequence"/>
</dbReference>
<feature type="compositionally biased region" description="Basic and acidic residues" evidence="1">
    <location>
        <begin position="35"/>
        <end position="60"/>
    </location>
</feature>
<evidence type="ECO:0000256" key="1">
    <source>
        <dbReference type="SAM" id="MobiDB-lite"/>
    </source>
</evidence>
<evidence type="ECO:0000313" key="2">
    <source>
        <dbReference type="EMBL" id="GMT36128.1"/>
    </source>
</evidence>